<protein>
    <submittedName>
        <fullName evidence="3">HlyD family secretion protein</fullName>
    </submittedName>
</protein>
<comment type="caution">
    <text evidence="3">The sequence shown here is derived from an EMBL/GenBank/DDBJ whole genome shotgun (WGS) entry which is preliminary data.</text>
</comment>
<gene>
    <name evidence="3" type="ORF">C3K47_15010</name>
</gene>
<dbReference type="Gene3D" id="2.40.30.170">
    <property type="match status" value="1"/>
</dbReference>
<sequence length="311" mass="34849">MKTSSIILAATIIMLGGCKKGDNDFDASGTFEAIETVISAEANGTLKQFNVEEGQQLKSNEQVGYIDSVQLYLRKKQLESQKAGLSSRMPDISTQTAAFKQQLVVTESQLKTQYRERQRIQNLVNADAVPTKQLDDVNAQIDVLEKQLKVIKEQDAAQQSILNTQTKGLQSDKNPIQAQIEQLDDQLAKCKVINPVNGTVLVKYVEPNEMVMQGKALYKIADMSYLNLRAYITGDQLSKVKIDQKVKVLTDDGADKYKEQEGVITWINDKAEFTPKTIQTKEERANLVYAIKVRVKNDGYLKIGMYGEVKF</sequence>
<dbReference type="Gene3D" id="2.40.50.100">
    <property type="match status" value="1"/>
</dbReference>
<evidence type="ECO:0000256" key="1">
    <source>
        <dbReference type="ARBA" id="ARBA00004196"/>
    </source>
</evidence>
<dbReference type="PANTHER" id="PTHR32347">
    <property type="entry name" value="EFFLUX SYSTEM COMPONENT YKNX-RELATED"/>
    <property type="match status" value="1"/>
</dbReference>
<dbReference type="SUPFAM" id="SSF111369">
    <property type="entry name" value="HlyD-like secretion proteins"/>
    <property type="match status" value="1"/>
</dbReference>
<evidence type="ECO:0000313" key="4">
    <source>
        <dbReference type="Proteomes" id="UP000236893"/>
    </source>
</evidence>
<accession>A0A2S4ZYE4</accession>
<dbReference type="PANTHER" id="PTHR32347:SF23">
    <property type="entry name" value="BLL5650 PROTEIN"/>
    <property type="match status" value="1"/>
</dbReference>
<dbReference type="EMBL" id="PQVF01000011">
    <property type="protein sequence ID" value="POY35371.1"/>
    <property type="molecule type" value="Genomic_DNA"/>
</dbReference>
<keyword evidence="4" id="KW-1185">Reference proteome</keyword>
<name>A0A2S4ZYE4_9SPHI</name>
<dbReference type="OrthoDB" id="9778236at2"/>
<dbReference type="PROSITE" id="PS51257">
    <property type="entry name" value="PROKAR_LIPOPROTEIN"/>
    <property type="match status" value="1"/>
</dbReference>
<dbReference type="InterPro" id="IPR050465">
    <property type="entry name" value="UPF0194_transport"/>
</dbReference>
<proteinExistence type="predicted"/>
<dbReference type="AlphaFoldDB" id="A0A2S4ZYE4"/>
<dbReference type="RefSeq" id="WP_103789976.1">
    <property type="nucleotide sequence ID" value="NZ_PQVF01000011.1"/>
</dbReference>
<reference evidence="3 4" key="1">
    <citation type="submission" date="2018-01" db="EMBL/GenBank/DDBJ databases">
        <authorList>
            <person name="Gaut B.S."/>
            <person name="Morton B.R."/>
            <person name="Clegg M.T."/>
            <person name="Duvall M.R."/>
        </authorList>
    </citation>
    <scope>NUCLEOTIDE SEQUENCE [LARGE SCALE GENOMIC DNA]</scope>
    <source>
        <strain evidence="3 4">HR-AV</strain>
    </source>
</reference>
<organism evidence="3 4">
    <name type="scientific">Solitalea longa</name>
    <dbReference type="NCBI Taxonomy" id="2079460"/>
    <lineage>
        <taxon>Bacteria</taxon>
        <taxon>Pseudomonadati</taxon>
        <taxon>Bacteroidota</taxon>
        <taxon>Sphingobacteriia</taxon>
        <taxon>Sphingobacteriales</taxon>
        <taxon>Sphingobacteriaceae</taxon>
        <taxon>Solitalea</taxon>
    </lineage>
</organism>
<dbReference type="GO" id="GO:0030313">
    <property type="term" value="C:cell envelope"/>
    <property type="evidence" value="ECO:0007669"/>
    <property type="project" value="UniProtKB-SubCell"/>
</dbReference>
<evidence type="ECO:0000256" key="2">
    <source>
        <dbReference type="ARBA" id="ARBA00023054"/>
    </source>
</evidence>
<dbReference type="Proteomes" id="UP000236893">
    <property type="component" value="Unassembled WGS sequence"/>
</dbReference>
<evidence type="ECO:0000313" key="3">
    <source>
        <dbReference type="EMBL" id="POY35371.1"/>
    </source>
</evidence>
<comment type="subcellular location">
    <subcellularLocation>
        <location evidence="1">Cell envelope</location>
    </subcellularLocation>
</comment>
<dbReference type="Gene3D" id="1.10.287.470">
    <property type="entry name" value="Helix hairpin bin"/>
    <property type="match status" value="1"/>
</dbReference>
<keyword evidence="2" id="KW-0175">Coiled coil</keyword>